<feature type="transmembrane region" description="Helical" evidence="1">
    <location>
        <begin position="38"/>
        <end position="58"/>
    </location>
</feature>
<evidence type="ECO:0000313" key="4">
    <source>
        <dbReference type="Proteomes" id="UP000266172"/>
    </source>
</evidence>
<comment type="caution">
    <text evidence="3">The sequence shown here is derived from an EMBL/GenBank/DDBJ whole genome shotgun (WGS) entry which is preliminary data.</text>
</comment>
<dbReference type="Gene3D" id="3.30.70.270">
    <property type="match status" value="1"/>
</dbReference>
<dbReference type="PROSITE" id="PS50887">
    <property type="entry name" value="GGDEF"/>
    <property type="match status" value="1"/>
</dbReference>
<dbReference type="InterPro" id="IPR029787">
    <property type="entry name" value="Nucleotide_cyclase"/>
</dbReference>
<proteinExistence type="predicted"/>
<protein>
    <submittedName>
        <fullName evidence="3">GGDEF domain-containing protein</fullName>
    </submittedName>
</protein>
<dbReference type="InterPro" id="IPR043128">
    <property type="entry name" value="Rev_trsase/Diguanyl_cyclase"/>
</dbReference>
<keyword evidence="1" id="KW-1133">Transmembrane helix</keyword>
<gene>
    <name evidence="3" type="ORF">DWX93_11500</name>
</gene>
<feature type="transmembrane region" description="Helical" evidence="1">
    <location>
        <begin position="6"/>
        <end position="26"/>
    </location>
</feature>
<dbReference type="InterPro" id="IPR050469">
    <property type="entry name" value="Diguanylate_Cyclase"/>
</dbReference>
<organism evidence="3 4">
    <name type="scientific">Roseburia hominis</name>
    <dbReference type="NCBI Taxonomy" id="301301"/>
    <lineage>
        <taxon>Bacteria</taxon>
        <taxon>Bacillati</taxon>
        <taxon>Bacillota</taxon>
        <taxon>Clostridia</taxon>
        <taxon>Lachnospirales</taxon>
        <taxon>Lachnospiraceae</taxon>
        <taxon>Roseburia</taxon>
    </lineage>
</organism>
<sequence length="383" mass="43693">MMEEFKQLEIYLFPIVMLLAIGMNNWKREERTQGDRIFGFLPFLIICMMGSDVTYHALQLYVHRFTVLYAGYLVYCFFLTAVPYAWLLYVNGKLSARHNRRWTAAVCHVMTGIAIAAMLLTVIIPWSLSTEGWGVHAVSYSLNHGSLPAKLVSIAMYLMGLILAATAYPKEVTKEGQKETRYLLEAGVFSLVGGMVQSFAESWRTGGPFVALAVLFIYLNAQNRQITTDGLTGLNNRREFDAHLQRKIELCPEHEWGLLMIDVDDFKRINDELGHAVGDEALWHTADILRGVFGKDPVFLARYGGDEFAVLGDWFGQEQIEEAIARIQEGIDRFNKEGQLPLQLSMSIGYAFWHEAGRRGENLIQQADERMYQEKQKKKRMRA</sequence>
<evidence type="ECO:0000313" key="3">
    <source>
        <dbReference type="EMBL" id="RGS38845.1"/>
    </source>
</evidence>
<dbReference type="CDD" id="cd01949">
    <property type="entry name" value="GGDEF"/>
    <property type="match status" value="1"/>
</dbReference>
<feature type="transmembrane region" description="Helical" evidence="1">
    <location>
        <begin position="70"/>
        <end position="90"/>
    </location>
</feature>
<accession>A0A395V9H6</accession>
<dbReference type="RefSeq" id="WP_118097740.1">
    <property type="nucleotide sequence ID" value="NZ_QRVL01000010.1"/>
</dbReference>
<evidence type="ECO:0000259" key="2">
    <source>
        <dbReference type="PROSITE" id="PS50887"/>
    </source>
</evidence>
<reference evidence="3 4" key="1">
    <citation type="submission" date="2018-08" db="EMBL/GenBank/DDBJ databases">
        <title>A genome reference for cultivated species of the human gut microbiota.</title>
        <authorList>
            <person name="Zou Y."/>
            <person name="Xue W."/>
            <person name="Luo G."/>
        </authorList>
    </citation>
    <scope>NUCLEOTIDE SEQUENCE [LARGE SCALE GENOMIC DNA]</scope>
    <source>
        <strain evidence="3 4">AF22-12AC</strain>
    </source>
</reference>
<feature type="domain" description="GGDEF" evidence="2">
    <location>
        <begin position="254"/>
        <end position="383"/>
    </location>
</feature>
<name>A0A395V9H6_9FIRM</name>
<dbReference type="SMART" id="SM00267">
    <property type="entry name" value="GGDEF"/>
    <property type="match status" value="1"/>
</dbReference>
<dbReference type="PANTHER" id="PTHR45138">
    <property type="entry name" value="REGULATORY COMPONENTS OF SENSORY TRANSDUCTION SYSTEM"/>
    <property type="match status" value="1"/>
</dbReference>
<dbReference type="GO" id="GO:0052621">
    <property type="term" value="F:diguanylate cyclase activity"/>
    <property type="evidence" value="ECO:0007669"/>
    <property type="project" value="TreeGrafter"/>
</dbReference>
<feature type="transmembrane region" description="Helical" evidence="1">
    <location>
        <begin position="102"/>
        <end position="127"/>
    </location>
</feature>
<dbReference type="Proteomes" id="UP000266172">
    <property type="component" value="Unassembled WGS sequence"/>
</dbReference>
<dbReference type="EMBL" id="QRVL01000010">
    <property type="protein sequence ID" value="RGS38845.1"/>
    <property type="molecule type" value="Genomic_DNA"/>
</dbReference>
<dbReference type="AlphaFoldDB" id="A0A395V9H6"/>
<feature type="transmembrane region" description="Helical" evidence="1">
    <location>
        <begin position="147"/>
        <end position="168"/>
    </location>
</feature>
<dbReference type="NCBIfam" id="TIGR00254">
    <property type="entry name" value="GGDEF"/>
    <property type="match status" value="1"/>
</dbReference>
<keyword evidence="1" id="KW-0812">Transmembrane</keyword>
<dbReference type="Pfam" id="PF00990">
    <property type="entry name" value="GGDEF"/>
    <property type="match status" value="1"/>
</dbReference>
<dbReference type="PANTHER" id="PTHR45138:SF9">
    <property type="entry name" value="DIGUANYLATE CYCLASE DGCM-RELATED"/>
    <property type="match status" value="1"/>
</dbReference>
<dbReference type="SUPFAM" id="SSF55073">
    <property type="entry name" value="Nucleotide cyclase"/>
    <property type="match status" value="1"/>
</dbReference>
<evidence type="ECO:0000256" key="1">
    <source>
        <dbReference type="SAM" id="Phobius"/>
    </source>
</evidence>
<keyword evidence="1" id="KW-0472">Membrane</keyword>
<dbReference type="InterPro" id="IPR000160">
    <property type="entry name" value="GGDEF_dom"/>
</dbReference>